<dbReference type="Pfam" id="PF00535">
    <property type="entry name" value="Glycos_transf_2"/>
    <property type="match status" value="1"/>
</dbReference>
<dbReference type="Proteomes" id="UP000576209">
    <property type="component" value="Unassembled WGS sequence"/>
</dbReference>
<dbReference type="SUPFAM" id="SSF53448">
    <property type="entry name" value="Nucleotide-diphospho-sugar transferases"/>
    <property type="match status" value="1"/>
</dbReference>
<reference evidence="2 3" key="1">
    <citation type="submission" date="2020-08" db="EMBL/GenBank/DDBJ databases">
        <title>Genomic Encyclopedia of Type Strains, Phase IV (KMG-IV): sequencing the most valuable type-strain genomes for metagenomic binning, comparative biology and taxonomic classification.</title>
        <authorList>
            <person name="Goeker M."/>
        </authorList>
    </citation>
    <scope>NUCLEOTIDE SEQUENCE [LARGE SCALE GENOMIC DNA]</scope>
    <source>
        <strain evidence="2 3">DSM 105137</strain>
    </source>
</reference>
<evidence type="ECO:0000259" key="1">
    <source>
        <dbReference type="Pfam" id="PF00535"/>
    </source>
</evidence>
<keyword evidence="2" id="KW-0808">Transferase</keyword>
<proteinExistence type="predicted"/>
<dbReference type="InterPro" id="IPR050834">
    <property type="entry name" value="Glycosyltransf_2"/>
</dbReference>
<comment type="caution">
    <text evidence="2">The sequence shown here is derived from an EMBL/GenBank/DDBJ whole genome shotgun (WGS) entry which is preliminary data.</text>
</comment>
<evidence type="ECO:0000313" key="3">
    <source>
        <dbReference type="Proteomes" id="UP000576209"/>
    </source>
</evidence>
<name>A0A840E7U6_9BACT</name>
<dbReference type="InterPro" id="IPR029044">
    <property type="entry name" value="Nucleotide-diphossugar_trans"/>
</dbReference>
<dbReference type="RefSeq" id="WP_183495597.1">
    <property type="nucleotide sequence ID" value="NZ_JACIFF010000004.1"/>
</dbReference>
<protein>
    <submittedName>
        <fullName evidence="2">Glycosyltransferase involved in cell wall biosynthesis</fullName>
    </submittedName>
</protein>
<dbReference type="AlphaFoldDB" id="A0A840E7U6"/>
<accession>A0A840E7U6</accession>
<dbReference type="PANTHER" id="PTHR43685">
    <property type="entry name" value="GLYCOSYLTRANSFERASE"/>
    <property type="match status" value="1"/>
</dbReference>
<dbReference type="EMBL" id="JACIFF010000004">
    <property type="protein sequence ID" value="MBB4079347.1"/>
    <property type="molecule type" value="Genomic_DNA"/>
</dbReference>
<keyword evidence="3" id="KW-1185">Reference proteome</keyword>
<organism evidence="2 3">
    <name type="scientific">Neolewinella aquimaris</name>
    <dbReference type="NCBI Taxonomy" id="1835722"/>
    <lineage>
        <taxon>Bacteria</taxon>
        <taxon>Pseudomonadati</taxon>
        <taxon>Bacteroidota</taxon>
        <taxon>Saprospiria</taxon>
        <taxon>Saprospirales</taxon>
        <taxon>Lewinellaceae</taxon>
        <taxon>Neolewinella</taxon>
    </lineage>
</organism>
<sequence>MTVSIIIPTLNAEPFIERSLQSALRAGAQVQGEWEIIAVDNGSKDNTIALLERAAINHPNRITITHCAQRGAAAARNAGAKASTGEWLQFLDADDTLAPDKIRRQLASAGDAEWVAGAYRHLYPDGSTEDSIPHPDLWRGLFHDFRTGCTHSNLLRRDAFNAVGGWNDKLPSNQDPDLWFRLLRAGTSFIIDPVVGSYYHHHAGVRITGSDPSGSAQRRVQMLAAANAHLIEAQPEYWNEHAPYFLGALLRAVRMLATYDLDSATQAYRAYFAAPNEWAIDRPYELVGRYTRLYPYLGFRNLERLRLALADWLPETLKRRLKA</sequence>
<dbReference type="InterPro" id="IPR001173">
    <property type="entry name" value="Glyco_trans_2-like"/>
</dbReference>
<dbReference type="PANTHER" id="PTHR43685:SF2">
    <property type="entry name" value="GLYCOSYLTRANSFERASE 2-LIKE DOMAIN-CONTAINING PROTEIN"/>
    <property type="match status" value="1"/>
</dbReference>
<dbReference type="GO" id="GO:0016740">
    <property type="term" value="F:transferase activity"/>
    <property type="evidence" value="ECO:0007669"/>
    <property type="project" value="UniProtKB-KW"/>
</dbReference>
<feature type="domain" description="Glycosyltransferase 2-like" evidence="1">
    <location>
        <begin position="4"/>
        <end position="162"/>
    </location>
</feature>
<gene>
    <name evidence="2" type="ORF">GGR28_001967</name>
</gene>
<dbReference type="Gene3D" id="3.90.550.10">
    <property type="entry name" value="Spore Coat Polysaccharide Biosynthesis Protein SpsA, Chain A"/>
    <property type="match status" value="1"/>
</dbReference>
<evidence type="ECO:0000313" key="2">
    <source>
        <dbReference type="EMBL" id="MBB4079347.1"/>
    </source>
</evidence>